<reference evidence="1 2" key="1">
    <citation type="submission" date="2016-10" db="EMBL/GenBank/DDBJ databases">
        <authorList>
            <person name="de Groot N.N."/>
        </authorList>
    </citation>
    <scope>NUCLEOTIDE SEQUENCE [LARGE SCALE GENOMIC DNA]</scope>
    <source>
        <strain evidence="1 2">DSM 43357</strain>
    </source>
</reference>
<proteinExistence type="predicted"/>
<dbReference type="OrthoDB" id="3541156at2"/>
<sequence length="97" mass="11021">MADYDPPSDLLQLKQDFLLADAECGEIGRLIQSGVAVLALEAEPDPERQAQLEDARARRLDLVERIHRHEWWSTVDNRYKADAALLQAAKEQLVTRP</sequence>
<dbReference type="AlphaFoldDB" id="A0A1H8K2E8"/>
<protein>
    <submittedName>
        <fullName evidence="1">Uncharacterized protein</fullName>
    </submittedName>
</protein>
<organism evidence="1 2">
    <name type="scientific">Nonomuraea pusilla</name>
    <dbReference type="NCBI Taxonomy" id="46177"/>
    <lineage>
        <taxon>Bacteria</taxon>
        <taxon>Bacillati</taxon>
        <taxon>Actinomycetota</taxon>
        <taxon>Actinomycetes</taxon>
        <taxon>Streptosporangiales</taxon>
        <taxon>Streptosporangiaceae</taxon>
        <taxon>Nonomuraea</taxon>
    </lineage>
</organism>
<keyword evidence="2" id="KW-1185">Reference proteome</keyword>
<dbReference type="STRING" id="46177.SAMN05660976_08506"/>
<gene>
    <name evidence="1" type="ORF">SAMN05660976_08506</name>
</gene>
<evidence type="ECO:0000313" key="1">
    <source>
        <dbReference type="EMBL" id="SEN87122.1"/>
    </source>
</evidence>
<dbReference type="EMBL" id="FOBF01000048">
    <property type="protein sequence ID" value="SEN87122.1"/>
    <property type="molecule type" value="Genomic_DNA"/>
</dbReference>
<name>A0A1H8K2E8_9ACTN</name>
<accession>A0A1H8K2E8</accession>
<evidence type="ECO:0000313" key="2">
    <source>
        <dbReference type="Proteomes" id="UP000198953"/>
    </source>
</evidence>
<dbReference type="RefSeq" id="WP_091106085.1">
    <property type="nucleotide sequence ID" value="NZ_FOBF01000048.1"/>
</dbReference>
<dbReference type="Proteomes" id="UP000198953">
    <property type="component" value="Unassembled WGS sequence"/>
</dbReference>